<feature type="signal peptide" evidence="3">
    <location>
        <begin position="1"/>
        <end position="21"/>
    </location>
</feature>
<evidence type="ECO:0000256" key="2">
    <source>
        <dbReference type="RuleBase" id="RU004328"/>
    </source>
</evidence>
<sequence length="220" mass="24214">MILRWCLAFAGACLLSIQPSAAQGAREARGAPMGQFDFYVLALSWSPGFCENSGSRNRQCDSGSGLGFVTHGLWPQREQGYPSFCEPNGRFVPQAALADANGLFPDDNLARYQWRKHGTCTGESPSGYFRAVRQARELVRVPDGFKALDSRSKVLPSEIERAFMNANPGLRSDMISVSCGRRIFQEVRICLAKDLRGFRQCPEVDGDGCRTGEITVPAVR</sequence>
<comment type="similarity">
    <text evidence="1 2">Belongs to the RNase T2 family.</text>
</comment>
<dbReference type="InterPro" id="IPR039378">
    <property type="entry name" value="RNase_T2_prok"/>
</dbReference>
<evidence type="ECO:0000256" key="3">
    <source>
        <dbReference type="SAM" id="SignalP"/>
    </source>
</evidence>
<keyword evidence="3" id="KW-0732">Signal</keyword>
<dbReference type="OrthoDB" id="4720638at2"/>
<dbReference type="AlphaFoldDB" id="A0A5N7MDT7"/>
<evidence type="ECO:0000313" key="4">
    <source>
        <dbReference type="EMBL" id="MPR25091.1"/>
    </source>
</evidence>
<dbReference type="InterPro" id="IPR001568">
    <property type="entry name" value="RNase_T2-like"/>
</dbReference>
<protein>
    <submittedName>
        <fullName evidence="4">Ribonuclease T</fullName>
    </submittedName>
</protein>
<dbReference type="EMBL" id="VOSK01000017">
    <property type="protein sequence ID" value="MPR25091.1"/>
    <property type="molecule type" value="Genomic_DNA"/>
</dbReference>
<dbReference type="InterPro" id="IPR036430">
    <property type="entry name" value="RNase_T2-like_sf"/>
</dbReference>
<evidence type="ECO:0000313" key="5">
    <source>
        <dbReference type="Proteomes" id="UP000403266"/>
    </source>
</evidence>
<keyword evidence="5" id="KW-1185">Reference proteome</keyword>
<proteinExistence type="inferred from homology"/>
<dbReference type="PANTHER" id="PTHR11240:SF22">
    <property type="entry name" value="RIBONUCLEASE T2"/>
    <property type="match status" value="1"/>
</dbReference>
<dbReference type="PROSITE" id="PS00531">
    <property type="entry name" value="RNASE_T2_2"/>
    <property type="match status" value="1"/>
</dbReference>
<accession>A0A5N7MDT7</accession>
<dbReference type="Pfam" id="PF00445">
    <property type="entry name" value="Ribonuclease_T2"/>
    <property type="match status" value="1"/>
</dbReference>
<comment type="caution">
    <text evidence="4">The sequence shown here is derived from an EMBL/GenBank/DDBJ whole genome shotgun (WGS) entry which is preliminary data.</text>
</comment>
<dbReference type="CDD" id="cd01062">
    <property type="entry name" value="RNase_T2_prok"/>
    <property type="match status" value="1"/>
</dbReference>
<name>A0A5N7MDT7_9HYPH</name>
<dbReference type="GO" id="GO:0033897">
    <property type="term" value="F:ribonuclease T2 activity"/>
    <property type="evidence" value="ECO:0007669"/>
    <property type="project" value="InterPro"/>
</dbReference>
<gene>
    <name evidence="4" type="ORF">FS320_07545</name>
</gene>
<dbReference type="GO" id="GO:0006401">
    <property type="term" value="P:RNA catabolic process"/>
    <property type="evidence" value="ECO:0007669"/>
    <property type="project" value="TreeGrafter"/>
</dbReference>
<dbReference type="Gene3D" id="3.90.730.10">
    <property type="entry name" value="Ribonuclease T2-like"/>
    <property type="match status" value="1"/>
</dbReference>
<evidence type="ECO:0000256" key="1">
    <source>
        <dbReference type="ARBA" id="ARBA00007469"/>
    </source>
</evidence>
<dbReference type="PANTHER" id="PTHR11240">
    <property type="entry name" value="RIBONUCLEASE T2"/>
    <property type="match status" value="1"/>
</dbReference>
<dbReference type="RefSeq" id="WP_152710479.1">
    <property type="nucleotide sequence ID" value="NZ_VOSJ01000024.1"/>
</dbReference>
<dbReference type="Proteomes" id="UP000403266">
    <property type="component" value="Unassembled WGS sequence"/>
</dbReference>
<dbReference type="GO" id="GO:0003723">
    <property type="term" value="F:RNA binding"/>
    <property type="evidence" value="ECO:0007669"/>
    <property type="project" value="InterPro"/>
</dbReference>
<dbReference type="SUPFAM" id="SSF55895">
    <property type="entry name" value="Ribonuclease Rh-like"/>
    <property type="match status" value="1"/>
</dbReference>
<reference evidence="4 5" key="1">
    <citation type="journal article" date="2019" name="Syst. Appl. Microbiol.">
        <title>Microvirga tunisiensis sp. nov., a root nodule symbiotic bacterium isolated from Lupinus micranthus and L. luteus grown in Northern Tunisia.</title>
        <authorList>
            <person name="Msaddak A."/>
            <person name="Rejili M."/>
            <person name="Duran D."/>
            <person name="Mars M."/>
            <person name="Palacios J.M."/>
            <person name="Ruiz-Argueso T."/>
            <person name="Rey L."/>
            <person name="Imperial J."/>
        </authorList>
    </citation>
    <scope>NUCLEOTIDE SEQUENCE [LARGE SCALE GENOMIC DNA]</scope>
    <source>
        <strain evidence="4 5">Lmie10</strain>
    </source>
</reference>
<organism evidence="4 5">
    <name type="scientific">Microvirga tunisiensis</name>
    <dbReference type="NCBI Taxonomy" id="2108360"/>
    <lineage>
        <taxon>Bacteria</taxon>
        <taxon>Pseudomonadati</taxon>
        <taxon>Pseudomonadota</taxon>
        <taxon>Alphaproteobacteria</taxon>
        <taxon>Hyphomicrobiales</taxon>
        <taxon>Methylobacteriaceae</taxon>
        <taxon>Microvirga</taxon>
    </lineage>
</organism>
<feature type="chain" id="PRO_5030135302" evidence="3">
    <location>
        <begin position="22"/>
        <end position="220"/>
    </location>
</feature>
<dbReference type="InterPro" id="IPR033130">
    <property type="entry name" value="RNase_T2_His_AS_2"/>
</dbReference>